<keyword evidence="3" id="KW-1185">Reference proteome</keyword>
<evidence type="ECO:0000313" key="3">
    <source>
        <dbReference type="Proteomes" id="UP000048926"/>
    </source>
</evidence>
<organism evidence="2 3">
    <name type="scientific">Roseibium aggregatum</name>
    <dbReference type="NCBI Taxonomy" id="187304"/>
    <lineage>
        <taxon>Bacteria</taxon>
        <taxon>Pseudomonadati</taxon>
        <taxon>Pseudomonadota</taxon>
        <taxon>Alphaproteobacteria</taxon>
        <taxon>Hyphomicrobiales</taxon>
        <taxon>Stappiaceae</taxon>
        <taxon>Roseibium</taxon>
    </lineage>
</organism>
<reference evidence="3" key="1">
    <citation type="submission" date="2015-07" db="EMBL/GenBank/DDBJ databases">
        <authorList>
            <person name="Rodrigo-Torres Lidia"/>
            <person name="Arahal R.David."/>
        </authorList>
    </citation>
    <scope>NUCLEOTIDE SEQUENCE [LARGE SCALE GENOMIC DNA]</scope>
    <source>
        <strain evidence="3">CECT 4801</strain>
    </source>
</reference>
<evidence type="ECO:0000313" key="2">
    <source>
        <dbReference type="EMBL" id="CTQ46292.1"/>
    </source>
</evidence>
<sequence>MLSGDVCLALPACRKRSGKGSRTKVKEADVPQRRQKTGWRKAGRVTTLRTAAAPLLAGCAAVLLTQAVAADERARVERPETSVAADVCAGVREQTVQVTFDSSEALFVSAAGDRFLASDIQIPMQASGQAGGEDAGRNTLQAYLESRPDLELAAVAAGPENRWGLTPGWVFALDDGHSALLQEQLLKAGVAIFAPGHAGAECADALRAAETQASLARAGLWGETSPRLVYSAAAPKSFSDASGHYVIARGRIVSLGKTRSTRYLNFGKYWKTDFTVTLKASAEDDVNTALGRSGWTLDALEGQVVEIRGSVQERDGPSMVLRHPEQLVVLNDKRAGRDGQSSN</sequence>
<protein>
    <recommendedName>
        <fullName evidence="4">Endonuclease YncB(Thermonuclease family)</fullName>
    </recommendedName>
</protein>
<dbReference type="SUPFAM" id="SSF50199">
    <property type="entry name" value="Staphylococcal nuclease"/>
    <property type="match status" value="1"/>
</dbReference>
<dbReference type="Proteomes" id="UP000048926">
    <property type="component" value="Unassembled WGS sequence"/>
</dbReference>
<name>A0A0M6Y891_9HYPH</name>
<evidence type="ECO:0008006" key="4">
    <source>
        <dbReference type="Google" id="ProtNLM"/>
    </source>
</evidence>
<accession>A0A0M6Y891</accession>
<dbReference type="STRING" id="187304.B0E33_13130"/>
<gene>
    <name evidence="2" type="ORF">LAL4801_04750</name>
</gene>
<dbReference type="AlphaFoldDB" id="A0A0M6Y891"/>
<proteinExistence type="predicted"/>
<dbReference type="InterPro" id="IPR035437">
    <property type="entry name" value="SNase_OB-fold_sf"/>
</dbReference>
<dbReference type="Gene3D" id="2.40.50.90">
    <property type="match status" value="1"/>
</dbReference>
<feature type="region of interest" description="Disordered" evidence="1">
    <location>
        <begin position="19"/>
        <end position="38"/>
    </location>
</feature>
<evidence type="ECO:0000256" key="1">
    <source>
        <dbReference type="SAM" id="MobiDB-lite"/>
    </source>
</evidence>
<dbReference type="EMBL" id="CXST01000003">
    <property type="protein sequence ID" value="CTQ46292.1"/>
    <property type="molecule type" value="Genomic_DNA"/>
</dbReference>